<evidence type="ECO:0000313" key="2">
    <source>
        <dbReference type="Proteomes" id="UP000523795"/>
    </source>
</evidence>
<dbReference type="EMBL" id="JAAZSR010000736">
    <property type="protein sequence ID" value="NKX52784.1"/>
    <property type="molecule type" value="Genomic_DNA"/>
</dbReference>
<comment type="caution">
    <text evidence="1">The sequence shown here is derived from an EMBL/GenBank/DDBJ whole genome shotgun (WGS) entry which is preliminary data.</text>
</comment>
<organism evidence="1 2">
    <name type="scientific">Arthrobacter deserti</name>
    <dbReference type="NCBI Taxonomy" id="1742687"/>
    <lineage>
        <taxon>Bacteria</taxon>
        <taxon>Bacillati</taxon>
        <taxon>Actinomycetota</taxon>
        <taxon>Actinomycetes</taxon>
        <taxon>Micrococcales</taxon>
        <taxon>Micrococcaceae</taxon>
        <taxon>Arthrobacter</taxon>
    </lineage>
</organism>
<protein>
    <submittedName>
        <fullName evidence="1">Uncharacterized protein</fullName>
    </submittedName>
</protein>
<keyword evidence="2" id="KW-1185">Reference proteome</keyword>
<proteinExistence type="predicted"/>
<sequence>GKQDKKGTLSAVVPFMEDASTTLDKGGKVVDSKEWNPDGTVLTVTARYADGAWHMLSAKETPVAQLPA</sequence>
<gene>
    <name evidence="1" type="ORF">HER39_19845</name>
</gene>
<accession>A0ABX1JVI0</accession>
<dbReference type="Proteomes" id="UP000523795">
    <property type="component" value="Unassembled WGS sequence"/>
</dbReference>
<evidence type="ECO:0000313" key="1">
    <source>
        <dbReference type="EMBL" id="NKX52784.1"/>
    </source>
</evidence>
<feature type="non-terminal residue" evidence="1">
    <location>
        <position position="1"/>
    </location>
</feature>
<reference evidence="1 2" key="1">
    <citation type="submission" date="2020-04" db="EMBL/GenBank/DDBJ databases">
        <authorList>
            <person name="Liu S."/>
        </authorList>
    </citation>
    <scope>NUCLEOTIDE SEQUENCE [LARGE SCALE GENOMIC DNA]</scope>
    <source>
        <strain evidence="1 2">CGMCC 1.15091</strain>
    </source>
</reference>
<name>A0ABX1JVI0_9MICC</name>